<dbReference type="Gene3D" id="3.40.50.300">
    <property type="entry name" value="P-loop containing nucleotide triphosphate hydrolases"/>
    <property type="match status" value="1"/>
</dbReference>
<evidence type="ECO:0000313" key="6">
    <source>
        <dbReference type="EMBL" id="PBK65259.1"/>
    </source>
</evidence>
<dbReference type="STRING" id="1076256.A0A2H3B2X1"/>
<keyword evidence="2" id="KW-0040">ANK repeat</keyword>
<organism evidence="6 7">
    <name type="scientific">Armillaria solidipes</name>
    <dbReference type="NCBI Taxonomy" id="1076256"/>
    <lineage>
        <taxon>Eukaryota</taxon>
        <taxon>Fungi</taxon>
        <taxon>Dikarya</taxon>
        <taxon>Basidiomycota</taxon>
        <taxon>Agaricomycotina</taxon>
        <taxon>Agaricomycetes</taxon>
        <taxon>Agaricomycetidae</taxon>
        <taxon>Agaricales</taxon>
        <taxon>Marasmiineae</taxon>
        <taxon>Physalacriaceae</taxon>
        <taxon>Armillaria</taxon>
    </lineage>
</organism>
<feature type="region of interest" description="Disordered" evidence="4">
    <location>
        <begin position="751"/>
        <end position="795"/>
    </location>
</feature>
<feature type="compositionally biased region" description="Acidic residues" evidence="4">
    <location>
        <begin position="765"/>
        <end position="775"/>
    </location>
</feature>
<dbReference type="PROSITE" id="PS50837">
    <property type="entry name" value="NACHT"/>
    <property type="match status" value="1"/>
</dbReference>
<dbReference type="InterPro" id="IPR036770">
    <property type="entry name" value="Ankyrin_rpt-contain_sf"/>
</dbReference>
<dbReference type="Pfam" id="PF24883">
    <property type="entry name" value="NPHP3_N"/>
    <property type="match status" value="1"/>
</dbReference>
<dbReference type="InterPro" id="IPR056884">
    <property type="entry name" value="NPHP3-like_N"/>
</dbReference>
<reference evidence="7" key="1">
    <citation type="journal article" date="2017" name="Nat. Ecol. Evol.">
        <title>Genome expansion and lineage-specific genetic innovations in the forest pathogenic fungi Armillaria.</title>
        <authorList>
            <person name="Sipos G."/>
            <person name="Prasanna A.N."/>
            <person name="Walter M.C."/>
            <person name="O'Connor E."/>
            <person name="Balint B."/>
            <person name="Krizsan K."/>
            <person name="Kiss B."/>
            <person name="Hess J."/>
            <person name="Varga T."/>
            <person name="Slot J."/>
            <person name="Riley R."/>
            <person name="Boka B."/>
            <person name="Rigling D."/>
            <person name="Barry K."/>
            <person name="Lee J."/>
            <person name="Mihaltcheva S."/>
            <person name="LaButti K."/>
            <person name="Lipzen A."/>
            <person name="Waldron R."/>
            <person name="Moloney N.M."/>
            <person name="Sperisen C."/>
            <person name="Kredics L."/>
            <person name="Vagvoelgyi C."/>
            <person name="Patrignani A."/>
            <person name="Fitzpatrick D."/>
            <person name="Nagy I."/>
            <person name="Doyle S."/>
            <person name="Anderson J.B."/>
            <person name="Grigoriev I.V."/>
            <person name="Gueldener U."/>
            <person name="Muensterkoetter M."/>
            <person name="Nagy L.G."/>
        </authorList>
    </citation>
    <scope>NUCLEOTIDE SEQUENCE [LARGE SCALE GENOMIC DNA]</scope>
    <source>
        <strain evidence="7">28-4</strain>
    </source>
</reference>
<dbReference type="PROSITE" id="PS50088">
    <property type="entry name" value="ANK_REPEAT"/>
    <property type="match status" value="3"/>
</dbReference>
<dbReference type="PROSITE" id="PS50297">
    <property type="entry name" value="ANK_REP_REGION"/>
    <property type="match status" value="2"/>
</dbReference>
<dbReference type="InterPro" id="IPR002110">
    <property type="entry name" value="Ankyrin_rpt"/>
</dbReference>
<feature type="repeat" description="ANK" evidence="2">
    <location>
        <begin position="1015"/>
        <end position="1047"/>
    </location>
</feature>
<evidence type="ECO:0000313" key="7">
    <source>
        <dbReference type="Proteomes" id="UP000218334"/>
    </source>
</evidence>
<dbReference type="SMART" id="SM00248">
    <property type="entry name" value="ANK"/>
    <property type="match status" value="5"/>
</dbReference>
<evidence type="ECO:0000256" key="4">
    <source>
        <dbReference type="SAM" id="MobiDB-lite"/>
    </source>
</evidence>
<evidence type="ECO:0000256" key="3">
    <source>
        <dbReference type="SAM" id="Coils"/>
    </source>
</evidence>
<keyword evidence="7" id="KW-1185">Reference proteome</keyword>
<keyword evidence="1" id="KW-0677">Repeat</keyword>
<dbReference type="Proteomes" id="UP000218334">
    <property type="component" value="Unassembled WGS sequence"/>
</dbReference>
<feature type="region of interest" description="Disordered" evidence="4">
    <location>
        <begin position="655"/>
        <end position="680"/>
    </location>
</feature>
<dbReference type="InterPro" id="IPR007111">
    <property type="entry name" value="NACHT_NTPase"/>
</dbReference>
<evidence type="ECO:0000259" key="5">
    <source>
        <dbReference type="PROSITE" id="PS50837"/>
    </source>
</evidence>
<feature type="compositionally biased region" description="Polar residues" evidence="4">
    <location>
        <begin position="778"/>
        <end position="795"/>
    </location>
</feature>
<sequence>MDFITGTLDLIERGIQGYNLIKDIKNAPKSCSELVEELKVAQSVLKEVEKHSLVKEDSKEDALLKKHRSTLKSILAAFDGKKFSVGARIKWVWSEEKKLQALKNDLNQQNSQISLLMSMKISKDTDNINKRQQEIDAKKTAKELAERLQNVVNWLKPLDSQTKLDDVSGHRHADTCQWLCSHDQFVSWYSSGSKFLWLNGIPGNGKTVLASFVIEHLKRNLSPSEEIILFAFADFQDPRSTEPAVMLHTLLAQLLERYIPEDFVKDFAQLETSLRRHRADPPKSPQYLVELLGKANASWSRVFIVLDALDECASRTRAELIENLRKLVSEDSRFSIFVTSRVEQDIVDVLKGVPAISLENEIYSVTVDIERFIKDKMNNPHLPLARLDESFRHQVTSTLLEKSEGMFRLVDCQLDSLAKAKFKKNVDNILRNLPADLNSMYERILQSIEAEGQDAVQLVQRLLWWLVGSHRRLRLAEFMEAVMVEAGKHSPNTDLKPLSPEHFLEMCSSLVHHNTNTDILALSHATVQEFLLSDYLKATAYHNYHIQSVFFLHRHITSLVSAYLHYGEFLNGPCTTSQLLLKRLEQYPLLAYVASSWHLHIVKMYETWSESEGDPPDIDTFISLFDDSEENLLAQRSRRQVSYFVKDPRDALKHPSWGEDFGGSSELEEQPLDTFSPPFYESETNLVTQHSRGYVSHYGTDLSDATENLSQSEDSDSCFELEEQPLNISSSDASETSSFTQCSRRQVSYFGVNPSDDMENLSQSEDSDSCSELEEQPLNMSSSDESETNSITQPSCGQASYFGTDLSDAMEYLSQEYDLCQDIGGFVSPRYCAGPSWLVTEERLLENHPWQALSDIPSIEELDYLVYPLISEGPASLVRDLLRKLPQFKDRPLFYFGTPLMINISANKTDTIKMLLQELHVDVNKCAPHHRSNHETVSPIFLASKYGLVEAVELLLQCGSNTVFPIGQRLEWLPGPPSGDSHCHIIVTAVNHGHPDILQILINHGVDVNTRSNISGETVFHAAIRYGRIDSVEVLVNAGCDISPRSQGKTPLDLALNQQSSDLVQYLLEKGASFDQCLPHSFEDLSWAVGEQWYPEAREYLAKLEGGANSQQDSDNNEVAHLLTAGLWTATSAERHELVTVGEYSPHEPYISSSPIAGSTENLVRRIVFTTVSHDQGWCNDRTHGGGIYSGSYTWFEAGVESSPGVFMRIQDNVCADSQYRTHVNVWDHQDAPSSVKEWMANIKPGDTISVYPRAKYAGWVNYVQSVKIDVYTACG</sequence>
<keyword evidence="3" id="KW-0175">Coiled coil</keyword>
<accession>A0A2H3B2X1</accession>
<name>A0A2H3B2X1_9AGAR</name>
<dbReference type="EMBL" id="KZ293446">
    <property type="protein sequence ID" value="PBK65259.1"/>
    <property type="molecule type" value="Genomic_DNA"/>
</dbReference>
<feature type="domain" description="NACHT" evidence="5">
    <location>
        <begin position="194"/>
        <end position="341"/>
    </location>
</feature>
<dbReference type="InterPro" id="IPR027417">
    <property type="entry name" value="P-loop_NTPase"/>
</dbReference>
<dbReference type="SUPFAM" id="SSF52540">
    <property type="entry name" value="P-loop containing nucleoside triphosphate hydrolases"/>
    <property type="match status" value="1"/>
</dbReference>
<feature type="repeat" description="ANK" evidence="2">
    <location>
        <begin position="1047"/>
        <end position="1075"/>
    </location>
</feature>
<gene>
    <name evidence="6" type="ORF">ARMSODRAFT_1022383</name>
</gene>
<dbReference type="SUPFAM" id="SSF48403">
    <property type="entry name" value="Ankyrin repeat"/>
    <property type="match status" value="1"/>
</dbReference>
<evidence type="ECO:0000256" key="2">
    <source>
        <dbReference type="PROSITE-ProRule" id="PRU00023"/>
    </source>
</evidence>
<dbReference type="Pfam" id="PF12796">
    <property type="entry name" value="Ank_2"/>
    <property type="match status" value="1"/>
</dbReference>
<protein>
    <recommendedName>
        <fullName evidence="5">NACHT domain-containing protein</fullName>
    </recommendedName>
</protein>
<dbReference type="AlphaFoldDB" id="A0A2H3B2X1"/>
<evidence type="ECO:0000256" key="1">
    <source>
        <dbReference type="ARBA" id="ARBA00022737"/>
    </source>
</evidence>
<dbReference type="PANTHER" id="PTHR10039">
    <property type="entry name" value="AMELOGENIN"/>
    <property type="match status" value="1"/>
</dbReference>
<dbReference type="Gene3D" id="1.25.40.20">
    <property type="entry name" value="Ankyrin repeat-containing domain"/>
    <property type="match status" value="2"/>
</dbReference>
<proteinExistence type="predicted"/>
<feature type="repeat" description="ANK" evidence="2">
    <location>
        <begin position="989"/>
        <end position="1013"/>
    </location>
</feature>
<dbReference type="PANTHER" id="PTHR10039:SF16">
    <property type="entry name" value="GPI INOSITOL-DEACYLASE"/>
    <property type="match status" value="1"/>
</dbReference>
<feature type="coiled-coil region" evidence="3">
    <location>
        <begin position="92"/>
        <end position="119"/>
    </location>
</feature>